<protein>
    <recommendedName>
        <fullName evidence="14">GTPase IMAP family member 8</fullName>
    </recommendedName>
    <alternativeName>
        <fullName evidence="15">Immune-associated nucleotide-binding protein 9</fullName>
    </alternativeName>
</protein>
<evidence type="ECO:0000256" key="6">
    <source>
        <dbReference type="ARBA" id="ARBA00022490"/>
    </source>
</evidence>
<dbReference type="PANTHER" id="PTHR10903">
    <property type="entry name" value="GTPASE, IMAP FAMILY MEMBER-RELATED"/>
    <property type="match status" value="1"/>
</dbReference>
<dbReference type="GO" id="GO:0005794">
    <property type="term" value="C:Golgi apparatus"/>
    <property type="evidence" value="ECO:0007669"/>
    <property type="project" value="UniProtKB-SubCell"/>
</dbReference>
<organism evidence="17 18">
    <name type="scientific">Chanos chanos</name>
    <name type="common">Milkfish</name>
    <name type="synonym">Mugil chanos</name>
    <dbReference type="NCBI Taxonomy" id="29144"/>
    <lineage>
        <taxon>Eukaryota</taxon>
        <taxon>Metazoa</taxon>
        <taxon>Chordata</taxon>
        <taxon>Craniata</taxon>
        <taxon>Vertebrata</taxon>
        <taxon>Euteleostomi</taxon>
        <taxon>Actinopterygii</taxon>
        <taxon>Neopterygii</taxon>
        <taxon>Teleostei</taxon>
        <taxon>Ostariophysi</taxon>
        <taxon>Gonorynchiformes</taxon>
        <taxon>Chanidae</taxon>
        <taxon>Chanos</taxon>
    </lineage>
</organism>
<dbReference type="GO" id="GO:0005829">
    <property type="term" value="C:cytosol"/>
    <property type="evidence" value="ECO:0007669"/>
    <property type="project" value="UniProtKB-SubCell"/>
</dbReference>
<comment type="similarity">
    <text evidence="5">Belongs to the TRAFAC class TrmE-Era-EngA-EngB-Septin-like GTPase superfamily. AIG1/Toc34/Toc159-like paraseptin GTPase family. IAN subfamily.</text>
</comment>
<evidence type="ECO:0000256" key="13">
    <source>
        <dbReference type="ARBA" id="ARBA00056809"/>
    </source>
</evidence>
<dbReference type="GO" id="GO:0005739">
    <property type="term" value="C:mitochondrion"/>
    <property type="evidence" value="ECO:0007669"/>
    <property type="project" value="UniProtKB-SubCell"/>
</dbReference>
<name>A0A6J2WY18_CHACN</name>
<dbReference type="InParanoid" id="A0A6J2WY18"/>
<dbReference type="OrthoDB" id="8954335at2759"/>
<dbReference type="InterPro" id="IPR045058">
    <property type="entry name" value="GIMA/IAN/Toc"/>
</dbReference>
<evidence type="ECO:0000256" key="7">
    <source>
        <dbReference type="ARBA" id="ARBA00022737"/>
    </source>
</evidence>
<evidence type="ECO:0000313" key="17">
    <source>
        <dbReference type="Proteomes" id="UP000504632"/>
    </source>
</evidence>
<evidence type="ECO:0000256" key="5">
    <source>
        <dbReference type="ARBA" id="ARBA00008535"/>
    </source>
</evidence>
<comment type="function">
    <text evidence="13">Exerts an anti-apoptotic effect in the immune system and is involved in responses to infections.</text>
</comment>
<accession>A0A6J2WY18</accession>
<evidence type="ECO:0000256" key="12">
    <source>
        <dbReference type="ARBA" id="ARBA00023134"/>
    </source>
</evidence>
<evidence type="ECO:0000256" key="3">
    <source>
        <dbReference type="ARBA" id="ARBA00004514"/>
    </source>
</evidence>
<feature type="domain" description="AIG1-type G" evidence="16">
    <location>
        <begin position="18"/>
        <end position="218"/>
    </location>
</feature>
<evidence type="ECO:0000256" key="8">
    <source>
        <dbReference type="ARBA" id="ARBA00022741"/>
    </source>
</evidence>
<dbReference type="InterPro" id="IPR006703">
    <property type="entry name" value="G_AIG1"/>
</dbReference>
<dbReference type="PROSITE" id="PS51720">
    <property type="entry name" value="G_AIG1"/>
    <property type="match status" value="2"/>
</dbReference>
<keyword evidence="11" id="KW-0496">Mitochondrion</keyword>
<feature type="domain" description="AIG1-type G" evidence="16">
    <location>
        <begin position="248"/>
        <end position="447"/>
    </location>
</feature>
<dbReference type="Proteomes" id="UP000504632">
    <property type="component" value="Chromosome 16"/>
</dbReference>
<evidence type="ECO:0000256" key="14">
    <source>
        <dbReference type="ARBA" id="ARBA00073539"/>
    </source>
</evidence>
<dbReference type="FunFam" id="3.40.50.300:FF:000536">
    <property type="entry name" value="GTPase IMAP family member 8"/>
    <property type="match status" value="1"/>
</dbReference>
<keyword evidence="7" id="KW-0677">Repeat</keyword>
<dbReference type="GO" id="GO:0005525">
    <property type="term" value="F:GTP binding"/>
    <property type="evidence" value="ECO:0007669"/>
    <property type="project" value="UniProtKB-KW"/>
</dbReference>
<evidence type="ECO:0000256" key="15">
    <source>
        <dbReference type="ARBA" id="ARBA00077278"/>
    </source>
</evidence>
<gene>
    <name evidence="18" type="primary">LOC115829295</name>
</gene>
<dbReference type="RefSeq" id="XP_030649210.1">
    <property type="nucleotide sequence ID" value="XM_030793350.1"/>
</dbReference>
<dbReference type="GO" id="GO:0005783">
    <property type="term" value="C:endoplasmic reticulum"/>
    <property type="evidence" value="ECO:0007669"/>
    <property type="project" value="UniProtKB-SubCell"/>
</dbReference>
<evidence type="ECO:0000313" key="18">
    <source>
        <dbReference type="RefSeq" id="XP_030649210.1"/>
    </source>
</evidence>
<keyword evidence="8" id="KW-0547">Nucleotide-binding</keyword>
<evidence type="ECO:0000256" key="9">
    <source>
        <dbReference type="ARBA" id="ARBA00022824"/>
    </source>
</evidence>
<sequence>MIDGLAGEERGLPGEQGLQERRLLLLGPRGSGKSSTGNTLLGRDQFAVGASLGQGVVGAWLIAVVDTPGWTVGQEEDERGNGEEESDILRSSLRLCAPGPHAVLLTVPISQSFTQVDRLALGQRVAQLGHSAWKYCLLVFTGGDRLQESSSIEEYIIQAGEELRLLLEQCGNHYHVIDNTPPVVQSRAQATELLLRVEEMVQENHGQYLEVARLNPQEEQEYRWRNQREEHRRMSSEDRLQLMFRSPPRELRMLLLGWRGSGKTSAGNVILGVREFHSGRQTQRCVRRQALVAGRRLTLVDTPGWDWFSYERTPAYVRQEARRGARLLHPGPHALLLVLPVVSTLSKRKRRTLEKHLQLFGTSACLHTLVLFSCGDWLGRTPIEEHIQRGGTELLRLVELCDSYYHVLDCSNASSHTQVPLLLEKVEDMIKQNQEEPFLPVELVLVMSYWDCFVSSGESVQSWDCFVSSGESVQSWDCFVSSGESVQSWDCFVSSGENED</sequence>
<evidence type="ECO:0000256" key="2">
    <source>
        <dbReference type="ARBA" id="ARBA00004240"/>
    </source>
</evidence>
<evidence type="ECO:0000256" key="4">
    <source>
        <dbReference type="ARBA" id="ARBA00004555"/>
    </source>
</evidence>
<proteinExistence type="inferred from homology"/>
<keyword evidence="10" id="KW-0333">Golgi apparatus</keyword>
<comment type="subcellular location">
    <subcellularLocation>
        <location evidence="3">Cytoplasm</location>
        <location evidence="3">Cytosol</location>
    </subcellularLocation>
    <subcellularLocation>
        <location evidence="2">Endoplasmic reticulum</location>
    </subcellularLocation>
    <subcellularLocation>
        <location evidence="4">Golgi apparatus</location>
    </subcellularLocation>
    <subcellularLocation>
        <location evidence="1">Mitochondrion</location>
    </subcellularLocation>
</comment>
<evidence type="ECO:0000256" key="10">
    <source>
        <dbReference type="ARBA" id="ARBA00023034"/>
    </source>
</evidence>
<reference evidence="18" key="1">
    <citation type="submission" date="2025-08" db="UniProtKB">
        <authorList>
            <consortium name="RefSeq"/>
        </authorList>
    </citation>
    <scope>IDENTIFICATION</scope>
</reference>
<keyword evidence="17" id="KW-1185">Reference proteome</keyword>
<keyword evidence="6" id="KW-0963">Cytoplasm</keyword>
<dbReference type="Pfam" id="PF04548">
    <property type="entry name" value="AIG1"/>
    <property type="match status" value="2"/>
</dbReference>
<dbReference type="PANTHER" id="PTHR10903:SF139">
    <property type="entry name" value="GTPASE IMAP FAMILY MEMBER 4 ISOFORM X1"/>
    <property type="match status" value="1"/>
</dbReference>
<evidence type="ECO:0000256" key="11">
    <source>
        <dbReference type="ARBA" id="ARBA00023128"/>
    </source>
</evidence>
<dbReference type="InterPro" id="IPR027417">
    <property type="entry name" value="P-loop_NTPase"/>
</dbReference>
<evidence type="ECO:0000259" key="16">
    <source>
        <dbReference type="PROSITE" id="PS51720"/>
    </source>
</evidence>
<keyword evidence="12" id="KW-0342">GTP-binding</keyword>
<evidence type="ECO:0000256" key="1">
    <source>
        <dbReference type="ARBA" id="ARBA00004173"/>
    </source>
</evidence>
<dbReference type="AlphaFoldDB" id="A0A6J2WY18"/>
<dbReference type="GeneID" id="115829295"/>
<keyword evidence="9" id="KW-0256">Endoplasmic reticulum</keyword>
<dbReference type="SUPFAM" id="SSF52540">
    <property type="entry name" value="P-loop containing nucleoside triphosphate hydrolases"/>
    <property type="match status" value="2"/>
</dbReference>
<dbReference type="Gene3D" id="3.40.50.300">
    <property type="entry name" value="P-loop containing nucleotide triphosphate hydrolases"/>
    <property type="match status" value="2"/>
</dbReference>